<organism evidence="2 3">
    <name type="scientific">Pleurodeles waltl</name>
    <name type="common">Iberian ribbed newt</name>
    <dbReference type="NCBI Taxonomy" id="8319"/>
    <lineage>
        <taxon>Eukaryota</taxon>
        <taxon>Metazoa</taxon>
        <taxon>Chordata</taxon>
        <taxon>Craniata</taxon>
        <taxon>Vertebrata</taxon>
        <taxon>Euteleostomi</taxon>
        <taxon>Amphibia</taxon>
        <taxon>Batrachia</taxon>
        <taxon>Caudata</taxon>
        <taxon>Salamandroidea</taxon>
        <taxon>Salamandridae</taxon>
        <taxon>Pleurodelinae</taxon>
        <taxon>Pleurodeles</taxon>
    </lineage>
</organism>
<feature type="region of interest" description="Disordered" evidence="1">
    <location>
        <begin position="97"/>
        <end position="116"/>
    </location>
</feature>
<dbReference type="Proteomes" id="UP001066276">
    <property type="component" value="Chromosome 7"/>
</dbReference>
<accession>A0AAV7PE98</accession>
<dbReference type="EMBL" id="JANPWB010000011">
    <property type="protein sequence ID" value="KAJ1124063.1"/>
    <property type="molecule type" value="Genomic_DNA"/>
</dbReference>
<proteinExistence type="predicted"/>
<dbReference type="AlphaFoldDB" id="A0AAV7PE98"/>
<comment type="caution">
    <text evidence="2">The sequence shown here is derived from an EMBL/GenBank/DDBJ whole genome shotgun (WGS) entry which is preliminary data.</text>
</comment>
<sequence length="349" mass="35353">MAAMVGGMESEAKVREALALLSQTGRLDLLKEGALAPARRASAGVAAVVAACSPPRVVSGGKVRCASRGAGARGGPGAGPRRVYGRVRVGESLGVPRKPGCAERRPSCTSALKGTAGPRVEAGQQALEQGQLGALEASATKKGKGKVKAEGARQVRRGGSQIRKLKPSAAGGAAASAASSVTVAFPSGKQGKVGRGDGAHLGHGAWALFLGGGQHGVFQEKEAEGDPKVPLSIKWPTMLQWSSDEEGGELECDRCIEGGGSPVSSGGAPSLSLGAGILEGEVGGLDDGLLEEGLEEEEGFGAGGQWDISYSPGTPDLSWQGLLGYGEEDPGEQDAARFRIKKRGLVARS</sequence>
<keyword evidence="3" id="KW-1185">Reference proteome</keyword>
<protein>
    <submittedName>
        <fullName evidence="2">Uncharacterized protein</fullName>
    </submittedName>
</protein>
<evidence type="ECO:0000313" key="2">
    <source>
        <dbReference type="EMBL" id="KAJ1124063.1"/>
    </source>
</evidence>
<evidence type="ECO:0000313" key="3">
    <source>
        <dbReference type="Proteomes" id="UP001066276"/>
    </source>
</evidence>
<evidence type="ECO:0000256" key="1">
    <source>
        <dbReference type="SAM" id="MobiDB-lite"/>
    </source>
</evidence>
<name>A0AAV7PE98_PLEWA</name>
<gene>
    <name evidence="2" type="ORF">NDU88_002526</name>
</gene>
<reference evidence="2" key="1">
    <citation type="journal article" date="2022" name="bioRxiv">
        <title>Sequencing and chromosome-scale assembly of the giantPleurodeles waltlgenome.</title>
        <authorList>
            <person name="Brown T."/>
            <person name="Elewa A."/>
            <person name="Iarovenko S."/>
            <person name="Subramanian E."/>
            <person name="Araus A.J."/>
            <person name="Petzold A."/>
            <person name="Susuki M."/>
            <person name="Suzuki K.-i.T."/>
            <person name="Hayashi T."/>
            <person name="Toyoda A."/>
            <person name="Oliveira C."/>
            <person name="Osipova E."/>
            <person name="Leigh N.D."/>
            <person name="Simon A."/>
            <person name="Yun M.H."/>
        </authorList>
    </citation>
    <scope>NUCLEOTIDE SEQUENCE</scope>
    <source>
        <strain evidence="2">20211129_DDA</strain>
        <tissue evidence="2">Liver</tissue>
    </source>
</reference>